<keyword evidence="3" id="KW-1185">Reference proteome</keyword>
<proteinExistence type="predicted"/>
<dbReference type="Proteomes" id="UP000092582">
    <property type="component" value="Chromosome 1"/>
</dbReference>
<dbReference type="KEGG" id="cart:PA27867_2458"/>
<accession>A0A1B1BLL6</accession>
<gene>
    <name evidence="2" type="ORF">PA27867_2458</name>
</gene>
<sequence length="158" mass="17074">MGPAELGPPVQQPLPEGTPVYTASLWAIVFLPLLATAVLLSMPLRLFPADFDPTAEPFVPPVDLSGLVRNLLSVAIYAASVGLAFADRRALERAGYVRPFHWAWSFLSPPVYIVGRSIIVQRRIGRGLTPIWVWLGVAVIGLVATLSRTAELFSSVLG</sequence>
<evidence type="ECO:0000313" key="3">
    <source>
        <dbReference type="Proteomes" id="UP000092582"/>
    </source>
</evidence>
<organism evidence="2 3">
    <name type="scientific">Cryobacterium arcticum</name>
    <dbReference type="NCBI Taxonomy" id="670052"/>
    <lineage>
        <taxon>Bacteria</taxon>
        <taxon>Bacillati</taxon>
        <taxon>Actinomycetota</taxon>
        <taxon>Actinomycetes</taxon>
        <taxon>Micrococcales</taxon>
        <taxon>Microbacteriaceae</taxon>
        <taxon>Cryobacterium</taxon>
    </lineage>
</organism>
<feature type="transmembrane region" description="Helical" evidence="1">
    <location>
        <begin position="131"/>
        <end position="150"/>
    </location>
</feature>
<dbReference type="PATRIC" id="fig|670052.7.peg.2524"/>
<dbReference type="AlphaFoldDB" id="A0A1B1BLL6"/>
<name>A0A1B1BLL6_9MICO</name>
<protein>
    <submittedName>
        <fullName evidence="2">Uncharacterized protein</fullName>
    </submittedName>
</protein>
<keyword evidence="1" id="KW-0812">Transmembrane</keyword>
<evidence type="ECO:0000313" key="2">
    <source>
        <dbReference type="EMBL" id="ANP73406.1"/>
    </source>
</evidence>
<dbReference type="STRING" id="670052.PA27867_2458"/>
<feature type="transmembrane region" description="Helical" evidence="1">
    <location>
        <begin position="20"/>
        <end position="46"/>
    </location>
</feature>
<reference evidence="2 3" key="1">
    <citation type="submission" date="2016-06" db="EMBL/GenBank/DDBJ databases">
        <title>Genome sequencing of Cryobacterium arcticum PAMC 27867.</title>
        <authorList>
            <person name="Lee J."/>
            <person name="Kim O.-S."/>
        </authorList>
    </citation>
    <scope>NUCLEOTIDE SEQUENCE [LARGE SCALE GENOMIC DNA]</scope>
    <source>
        <strain evidence="2 3">PAMC 27867</strain>
    </source>
</reference>
<evidence type="ECO:0000256" key="1">
    <source>
        <dbReference type="SAM" id="Phobius"/>
    </source>
</evidence>
<dbReference type="EMBL" id="CP016282">
    <property type="protein sequence ID" value="ANP73406.1"/>
    <property type="molecule type" value="Genomic_DNA"/>
</dbReference>
<keyword evidence="1" id="KW-0472">Membrane</keyword>
<keyword evidence="1" id="KW-1133">Transmembrane helix</keyword>